<comment type="caution">
    <text evidence="7">The sequence shown here is derived from an EMBL/GenBank/DDBJ whole genome shotgun (WGS) entry which is preliminary data.</text>
</comment>
<sequence>MDQLTPLLKATLKCLCKFTLTKTVHGVTKTYPELTSWSKEEIDAEIEELFGDSLAKVQLALEAKITEGFKQNRKDLQREFYTAHLKETYEHMKNCLLVAREKYNDFISNKEPITLAVFERAEEALDAQMIILHGWITKDSPLYRIQLMKGLARSCDLAEYMEWQQDIRLTMADAYILRIAMHYYTFLARQGQIVPQVTSQSVPAPCLNSNNDSSLVIKPWTPLADLPNSVRANMAKIQRRIAETDLAMKEGRECLQTKFLTDSCGASHEHKSNPCGADKNGQCFTLGAIVYQHLGQADRSKTELAEMIAKDLRTTYSYFEWSVAVFGQDHRNVEFQLHPSADIRCIRFGSRPDDSRPENLTTTRGSGSFGCLLCYRSTVNKLGRESHRTALVFWGSAERIWSPTVVRAYRDLGVWVKSGALAALSNSYGGRPMLGAGHGSGKIQFVTSEMSRCGKEYVLGVGIHSLKEPSKAGYDVAQLRDNEEDIQFPFIRTSGDAVWMVIPAAVDCELDSHFVLDEGSLKEISFSGYPKVIVSKGRLEDDANHDQRAVVVKEISVAVIKDREQEALPIYDKLCNGLRSLLKLRNRHIVRHLGLRDHSSTGSPSSGLAVRLIMEFCTGGSLTERLEKVGPIPILQIQQWGSSIVNGLDYLQSHGIAHKCLYGDHVMFQAQPDGSEVVKLISIARIPELVLASGGTYNPGGLRSPKLPVSYGPPLQEEPLGSRSDTWQLGCLLIQMVSGKFPVLASQVVTIGAKEYTVKMPQIPAETPKQLAGYILRCLQPDYVKRPYAKELTELSEFELNTA</sequence>
<evidence type="ECO:0000313" key="8">
    <source>
        <dbReference type="Proteomes" id="UP000192578"/>
    </source>
</evidence>
<evidence type="ECO:0000256" key="2">
    <source>
        <dbReference type="ARBA" id="ARBA00022679"/>
    </source>
</evidence>
<evidence type="ECO:0000313" key="7">
    <source>
        <dbReference type="EMBL" id="OQV17755.1"/>
    </source>
</evidence>
<protein>
    <recommendedName>
        <fullName evidence="6">Protein kinase domain-containing protein</fullName>
    </recommendedName>
</protein>
<dbReference type="InterPro" id="IPR000719">
    <property type="entry name" value="Prot_kinase_dom"/>
</dbReference>
<dbReference type="Gene3D" id="1.10.510.10">
    <property type="entry name" value="Transferase(Phosphotransferase) domain 1"/>
    <property type="match status" value="1"/>
</dbReference>
<feature type="domain" description="Protein kinase" evidence="6">
    <location>
        <begin position="518"/>
        <end position="799"/>
    </location>
</feature>
<dbReference type="GO" id="GO:0005524">
    <property type="term" value="F:ATP binding"/>
    <property type="evidence" value="ECO:0007669"/>
    <property type="project" value="UniProtKB-KW"/>
</dbReference>
<dbReference type="SUPFAM" id="SSF56112">
    <property type="entry name" value="Protein kinase-like (PK-like)"/>
    <property type="match status" value="1"/>
</dbReference>
<dbReference type="OrthoDB" id="676979at2759"/>
<keyword evidence="4" id="KW-0418">Kinase</keyword>
<evidence type="ECO:0000256" key="1">
    <source>
        <dbReference type="ARBA" id="ARBA00022527"/>
    </source>
</evidence>
<proteinExistence type="predicted"/>
<gene>
    <name evidence="7" type="ORF">BV898_08212</name>
</gene>
<keyword evidence="5" id="KW-0067">ATP-binding</keyword>
<evidence type="ECO:0000256" key="4">
    <source>
        <dbReference type="ARBA" id="ARBA00022777"/>
    </source>
</evidence>
<keyword evidence="1" id="KW-0723">Serine/threonine-protein kinase</keyword>
<keyword evidence="8" id="KW-1185">Reference proteome</keyword>
<keyword evidence="2" id="KW-0808">Transferase</keyword>
<dbReference type="InterPro" id="IPR011009">
    <property type="entry name" value="Kinase-like_dom_sf"/>
</dbReference>
<evidence type="ECO:0000259" key="6">
    <source>
        <dbReference type="PROSITE" id="PS50011"/>
    </source>
</evidence>
<dbReference type="Pfam" id="PF00069">
    <property type="entry name" value="Pkinase"/>
    <property type="match status" value="1"/>
</dbReference>
<dbReference type="Proteomes" id="UP000192578">
    <property type="component" value="Unassembled WGS sequence"/>
</dbReference>
<evidence type="ECO:0000256" key="3">
    <source>
        <dbReference type="ARBA" id="ARBA00022741"/>
    </source>
</evidence>
<reference evidence="8" key="1">
    <citation type="submission" date="2017-01" db="EMBL/GenBank/DDBJ databases">
        <title>Comparative genomics of anhydrobiosis in the tardigrade Hypsibius dujardini.</title>
        <authorList>
            <person name="Yoshida Y."/>
            <person name="Koutsovoulos G."/>
            <person name="Laetsch D."/>
            <person name="Stevens L."/>
            <person name="Kumar S."/>
            <person name="Horikawa D."/>
            <person name="Ishino K."/>
            <person name="Komine S."/>
            <person name="Tomita M."/>
            <person name="Blaxter M."/>
            <person name="Arakawa K."/>
        </authorList>
    </citation>
    <scope>NUCLEOTIDE SEQUENCE [LARGE SCALE GENOMIC DNA]</scope>
    <source>
        <strain evidence="8">Z151</strain>
    </source>
</reference>
<dbReference type="PROSITE" id="PS50011">
    <property type="entry name" value="PROTEIN_KINASE_DOM"/>
    <property type="match status" value="1"/>
</dbReference>
<keyword evidence="3" id="KW-0547">Nucleotide-binding</keyword>
<name>A0A1W0WRC4_HYPEX</name>
<dbReference type="GO" id="GO:0004674">
    <property type="term" value="F:protein serine/threonine kinase activity"/>
    <property type="evidence" value="ECO:0007669"/>
    <property type="project" value="UniProtKB-KW"/>
</dbReference>
<dbReference type="PANTHER" id="PTHR11584">
    <property type="entry name" value="SERINE/THREONINE PROTEIN KINASE"/>
    <property type="match status" value="1"/>
</dbReference>
<evidence type="ECO:0000256" key="5">
    <source>
        <dbReference type="ARBA" id="ARBA00022840"/>
    </source>
</evidence>
<dbReference type="PANTHER" id="PTHR11584:SF369">
    <property type="entry name" value="MITOGEN-ACTIVATED PROTEIN KINASE KINASE KINASE 19-RELATED"/>
    <property type="match status" value="1"/>
</dbReference>
<dbReference type="AlphaFoldDB" id="A0A1W0WRC4"/>
<dbReference type="EMBL" id="MTYJ01000057">
    <property type="protein sequence ID" value="OQV17755.1"/>
    <property type="molecule type" value="Genomic_DNA"/>
</dbReference>
<organism evidence="7 8">
    <name type="scientific">Hypsibius exemplaris</name>
    <name type="common">Freshwater tardigrade</name>
    <dbReference type="NCBI Taxonomy" id="2072580"/>
    <lineage>
        <taxon>Eukaryota</taxon>
        <taxon>Metazoa</taxon>
        <taxon>Ecdysozoa</taxon>
        <taxon>Tardigrada</taxon>
        <taxon>Eutardigrada</taxon>
        <taxon>Parachela</taxon>
        <taxon>Hypsibioidea</taxon>
        <taxon>Hypsibiidae</taxon>
        <taxon>Hypsibius</taxon>
    </lineage>
</organism>
<accession>A0A1W0WRC4</accession>